<keyword evidence="3" id="KW-1185">Reference proteome</keyword>
<feature type="region of interest" description="Disordered" evidence="1">
    <location>
        <begin position="78"/>
        <end position="151"/>
    </location>
</feature>
<sequence length="337" mass="36727">MSRYSLNNVFDRKVAGGMAVAALPEGEPGWISRIRDNFLHPSNESMSAYNNVILGAIEDETDFDTIPTREELILLSSEESAGSSHGLIHRSSRASPQQGPVQEPAGEGTSTPPVVDPTIGAVEQQKEARRMKREEKKTEEKKTAKETASAPTRKRLSNVKLLDYVVVSDSLFGLDAGTKRTALDSDDKVTLTEMMVKKQKLLADKKRELDEQAAAALFEKKLKFMGKTVAPSESEVDLGVFSKKSGNLLEKIFKASSAPRVVQEGDTRVEGAETDWESSEATPPRGTQYKRRDPSTAGGGGRGPFSSQQGLKLKKVEGGGSWLDQNPSCDNLPHIPR</sequence>
<organism evidence="2 3">
    <name type="scientific">Helianthus annuus</name>
    <name type="common">Common sunflower</name>
    <dbReference type="NCBI Taxonomy" id="4232"/>
    <lineage>
        <taxon>Eukaryota</taxon>
        <taxon>Viridiplantae</taxon>
        <taxon>Streptophyta</taxon>
        <taxon>Embryophyta</taxon>
        <taxon>Tracheophyta</taxon>
        <taxon>Spermatophyta</taxon>
        <taxon>Magnoliopsida</taxon>
        <taxon>eudicotyledons</taxon>
        <taxon>Gunneridae</taxon>
        <taxon>Pentapetalae</taxon>
        <taxon>asterids</taxon>
        <taxon>campanulids</taxon>
        <taxon>Asterales</taxon>
        <taxon>Asteraceae</taxon>
        <taxon>Asteroideae</taxon>
        <taxon>Heliantheae alliance</taxon>
        <taxon>Heliantheae</taxon>
        <taxon>Helianthus</taxon>
    </lineage>
</organism>
<evidence type="ECO:0000313" key="2">
    <source>
        <dbReference type="EMBL" id="KAF5789817.1"/>
    </source>
</evidence>
<evidence type="ECO:0000256" key="1">
    <source>
        <dbReference type="SAM" id="MobiDB-lite"/>
    </source>
</evidence>
<gene>
    <name evidence="2" type="ORF">HanXRQr2_Chr09g0375681</name>
</gene>
<dbReference type="Proteomes" id="UP000215914">
    <property type="component" value="Unassembled WGS sequence"/>
</dbReference>
<reference evidence="2" key="1">
    <citation type="journal article" date="2017" name="Nature">
        <title>The sunflower genome provides insights into oil metabolism, flowering and Asterid evolution.</title>
        <authorList>
            <person name="Badouin H."/>
            <person name="Gouzy J."/>
            <person name="Grassa C.J."/>
            <person name="Murat F."/>
            <person name="Staton S.E."/>
            <person name="Cottret L."/>
            <person name="Lelandais-Briere C."/>
            <person name="Owens G.L."/>
            <person name="Carrere S."/>
            <person name="Mayjonade B."/>
            <person name="Legrand L."/>
            <person name="Gill N."/>
            <person name="Kane N.C."/>
            <person name="Bowers J.E."/>
            <person name="Hubner S."/>
            <person name="Bellec A."/>
            <person name="Berard A."/>
            <person name="Berges H."/>
            <person name="Blanchet N."/>
            <person name="Boniface M.C."/>
            <person name="Brunel D."/>
            <person name="Catrice O."/>
            <person name="Chaidir N."/>
            <person name="Claudel C."/>
            <person name="Donnadieu C."/>
            <person name="Faraut T."/>
            <person name="Fievet G."/>
            <person name="Helmstetter N."/>
            <person name="King M."/>
            <person name="Knapp S.J."/>
            <person name="Lai Z."/>
            <person name="Le Paslier M.C."/>
            <person name="Lippi Y."/>
            <person name="Lorenzon L."/>
            <person name="Mandel J.R."/>
            <person name="Marage G."/>
            <person name="Marchand G."/>
            <person name="Marquand E."/>
            <person name="Bret-Mestries E."/>
            <person name="Morien E."/>
            <person name="Nambeesan S."/>
            <person name="Nguyen T."/>
            <person name="Pegot-Espagnet P."/>
            <person name="Pouilly N."/>
            <person name="Raftis F."/>
            <person name="Sallet E."/>
            <person name="Schiex T."/>
            <person name="Thomas J."/>
            <person name="Vandecasteele C."/>
            <person name="Vares D."/>
            <person name="Vear F."/>
            <person name="Vautrin S."/>
            <person name="Crespi M."/>
            <person name="Mangin B."/>
            <person name="Burke J.M."/>
            <person name="Salse J."/>
            <person name="Munos S."/>
            <person name="Vincourt P."/>
            <person name="Rieseberg L.H."/>
            <person name="Langlade N.B."/>
        </authorList>
    </citation>
    <scope>NUCLEOTIDE SEQUENCE</scope>
    <source>
        <tissue evidence="2">Leaves</tissue>
    </source>
</reference>
<proteinExistence type="predicted"/>
<comment type="caution">
    <text evidence="2">The sequence shown here is derived from an EMBL/GenBank/DDBJ whole genome shotgun (WGS) entry which is preliminary data.</text>
</comment>
<accession>A0A9K3N7E5</accession>
<reference evidence="2" key="2">
    <citation type="submission" date="2020-06" db="EMBL/GenBank/DDBJ databases">
        <title>Helianthus annuus Genome sequencing and assembly Release 2.</title>
        <authorList>
            <person name="Gouzy J."/>
            <person name="Langlade N."/>
            <person name="Munos S."/>
        </authorList>
    </citation>
    <scope>NUCLEOTIDE SEQUENCE</scope>
    <source>
        <tissue evidence="2">Leaves</tissue>
    </source>
</reference>
<dbReference type="EMBL" id="MNCJ02000324">
    <property type="protein sequence ID" value="KAF5789817.1"/>
    <property type="molecule type" value="Genomic_DNA"/>
</dbReference>
<feature type="region of interest" description="Disordered" evidence="1">
    <location>
        <begin position="260"/>
        <end position="337"/>
    </location>
</feature>
<name>A0A9K3N7E5_HELAN</name>
<feature type="compositionally biased region" description="Basic and acidic residues" evidence="1">
    <location>
        <begin position="124"/>
        <end position="145"/>
    </location>
</feature>
<protein>
    <submittedName>
        <fullName evidence="2">Uncharacterized protein</fullName>
    </submittedName>
</protein>
<evidence type="ECO:0000313" key="3">
    <source>
        <dbReference type="Proteomes" id="UP000215914"/>
    </source>
</evidence>
<dbReference type="Gramene" id="mRNA:HanXRQr2_Chr09g0375681">
    <property type="protein sequence ID" value="mRNA:HanXRQr2_Chr09g0375681"/>
    <property type="gene ID" value="HanXRQr2_Chr09g0375681"/>
</dbReference>
<dbReference type="AlphaFoldDB" id="A0A9K3N7E5"/>